<evidence type="ECO:0000256" key="2">
    <source>
        <dbReference type="ARBA" id="ARBA00004496"/>
    </source>
</evidence>
<keyword evidence="10" id="KW-1185">Reference proteome</keyword>
<dbReference type="GO" id="GO:0005634">
    <property type="term" value="C:nucleus"/>
    <property type="evidence" value="ECO:0007669"/>
    <property type="project" value="UniProtKB-SubCell"/>
</dbReference>
<evidence type="ECO:0000256" key="3">
    <source>
        <dbReference type="ARBA" id="ARBA00007096"/>
    </source>
</evidence>
<evidence type="ECO:0000259" key="8">
    <source>
        <dbReference type="Pfam" id="PF09811"/>
    </source>
</evidence>
<evidence type="ECO:0000256" key="6">
    <source>
        <dbReference type="ARBA" id="ARBA00022490"/>
    </source>
</evidence>
<dbReference type="InterPro" id="IPR038881">
    <property type="entry name" value="Yae1-like"/>
</dbReference>
<dbReference type="Pfam" id="PF09811">
    <property type="entry name" value="Yae1_N"/>
    <property type="match status" value="1"/>
</dbReference>
<dbReference type="PANTHER" id="PTHR18829:SF0">
    <property type="entry name" value="PROTEIN YAE1 HOMOLOG"/>
    <property type="match status" value="1"/>
</dbReference>
<evidence type="ECO:0000313" key="10">
    <source>
        <dbReference type="Proteomes" id="UP001360560"/>
    </source>
</evidence>
<proteinExistence type="inferred from homology"/>
<evidence type="ECO:0000256" key="1">
    <source>
        <dbReference type="ARBA" id="ARBA00004123"/>
    </source>
</evidence>
<comment type="similarity">
    <text evidence="3">Belongs to the YAE1 family.</text>
</comment>
<sequence length="172" mass="19064">MACCGGYNTGQCCGGNQCPSPENNNDHNDDDVWADHDDLPQQTIASDSPDIVALRRKFAKEGYIDGKSQWQELGLQQGFDQGYPIGAKLAMQSGCILGKLQMIVTTYENEKDHELLKQCTEELNITNVLDSKYFDQTTTELIGDDHPAISKWRVLVEEAVKSRTSSSTTTID</sequence>
<accession>A0AAV5QWK4</accession>
<evidence type="ECO:0000256" key="7">
    <source>
        <dbReference type="ARBA" id="ARBA00023242"/>
    </source>
</evidence>
<reference evidence="9 10" key="1">
    <citation type="journal article" date="2023" name="Elife">
        <title>Identification of key yeast species and microbe-microbe interactions impacting larval growth of Drosophila in the wild.</title>
        <authorList>
            <person name="Mure A."/>
            <person name="Sugiura Y."/>
            <person name="Maeda R."/>
            <person name="Honda K."/>
            <person name="Sakurai N."/>
            <person name="Takahashi Y."/>
            <person name="Watada M."/>
            <person name="Katoh T."/>
            <person name="Gotoh A."/>
            <person name="Gotoh Y."/>
            <person name="Taniguchi I."/>
            <person name="Nakamura K."/>
            <person name="Hayashi T."/>
            <person name="Katayama T."/>
            <person name="Uemura T."/>
            <person name="Hattori Y."/>
        </authorList>
    </citation>
    <scope>NUCLEOTIDE SEQUENCE [LARGE SCALE GENOMIC DNA]</scope>
    <source>
        <strain evidence="9 10">SC-9</strain>
    </source>
</reference>
<dbReference type="GeneID" id="90077072"/>
<evidence type="ECO:0000313" key="9">
    <source>
        <dbReference type="EMBL" id="GMM39084.1"/>
    </source>
</evidence>
<protein>
    <recommendedName>
        <fullName evidence="5">Protein YAE1</fullName>
    </recommendedName>
    <alternativeName>
        <fullName evidence="4">Protein yae1</fullName>
    </alternativeName>
</protein>
<feature type="domain" description="Essential protein Yae1 N-terminal" evidence="8">
    <location>
        <begin position="62"/>
        <end position="100"/>
    </location>
</feature>
<dbReference type="EMBL" id="BTFZ01000020">
    <property type="protein sequence ID" value="GMM39084.1"/>
    <property type="molecule type" value="Genomic_DNA"/>
</dbReference>
<evidence type="ECO:0000256" key="4">
    <source>
        <dbReference type="ARBA" id="ARBA00017286"/>
    </source>
</evidence>
<dbReference type="GO" id="GO:0005737">
    <property type="term" value="C:cytoplasm"/>
    <property type="evidence" value="ECO:0007669"/>
    <property type="project" value="UniProtKB-SubCell"/>
</dbReference>
<comment type="subcellular location">
    <subcellularLocation>
        <location evidence="2">Cytoplasm</location>
    </subcellularLocation>
    <subcellularLocation>
        <location evidence="1">Nucleus</location>
    </subcellularLocation>
</comment>
<keyword evidence="6" id="KW-0963">Cytoplasm</keyword>
<dbReference type="Proteomes" id="UP001360560">
    <property type="component" value="Unassembled WGS sequence"/>
</dbReference>
<gene>
    <name evidence="9" type="ORF">DASC09_064230</name>
</gene>
<dbReference type="PANTHER" id="PTHR18829">
    <property type="entry name" value="PROTEIN YAE1 HOMOLOG"/>
    <property type="match status" value="1"/>
</dbReference>
<dbReference type="RefSeq" id="XP_064856079.1">
    <property type="nucleotide sequence ID" value="XM_065000007.1"/>
</dbReference>
<dbReference type="InterPro" id="IPR019191">
    <property type="entry name" value="Essential_protein_Yae1_N"/>
</dbReference>
<dbReference type="AlphaFoldDB" id="A0AAV5QWK4"/>
<comment type="caution">
    <text evidence="9">The sequence shown here is derived from an EMBL/GenBank/DDBJ whole genome shotgun (WGS) entry which is preliminary data.</text>
</comment>
<keyword evidence="7" id="KW-0539">Nucleus</keyword>
<organism evidence="9 10">
    <name type="scientific">Saccharomycopsis crataegensis</name>
    <dbReference type="NCBI Taxonomy" id="43959"/>
    <lineage>
        <taxon>Eukaryota</taxon>
        <taxon>Fungi</taxon>
        <taxon>Dikarya</taxon>
        <taxon>Ascomycota</taxon>
        <taxon>Saccharomycotina</taxon>
        <taxon>Saccharomycetes</taxon>
        <taxon>Saccharomycopsidaceae</taxon>
        <taxon>Saccharomycopsis</taxon>
    </lineage>
</organism>
<name>A0AAV5QWK4_9ASCO</name>
<evidence type="ECO:0000256" key="5">
    <source>
        <dbReference type="ARBA" id="ARBA00018400"/>
    </source>
</evidence>